<evidence type="ECO:0000256" key="3">
    <source>
        <dbReference type="ARBA" id="ARBA00023125"/>
    </source>
</evidence>
<dbReference type="EMBL" id="CP066310">
    <property type="protein sequence ID" value="QQE90256.1"/>
    <property type="molecule type" value="Genomic_DNA"/>
</dbReference>
<dbReference type="GO" id="GO:0060567">
    <property type="term" value="P:negative regulation of termination of DNA-templated transcription"/>
    <property type="evidence" value="ECO:0007669"/>
    <property type="project" value="InterPro"/>
</dbReference>
<gene>
    <name evidence="5" type="ORF">GKQ51_08180</name>
</gene>
<reference evidence="5 6" key="1">
    <citation type="submission" date="2020-12" db="EMBL/GenBank/DDBJ databases">
        <title>Genomic Analysis and Response surface optimization of nitrogen-fixing conditions for A. chroococcum strain HR1, Isolation from rhizosphere soil.</title>
        <authorList>
            <person name="Li J."/>
            <person name="Yang H."/>
            <person name="Liu H."/>
            <person name="Wang C."/>
            <person name="Tian Y."/>
            <person name="Lu X.Y."/>
        </authorList>
    </citation>
    <scope>NUCLEOTIDE SEQUENCE [LARGE SCALE GENOMIC DNA]</scope>
    <source>
        <strain evidence="5 6">HR1</strain>
    </source>
</reference>
<comment type="similarity">
    <text evidence="1">Belongs to the phage antitermination Q type 1 family.</text>
</comment>
<dbReference type="Pfam" id="PF06530">
    <property type="entry name" value="Phage_antitermQ"/>
    <property type="match status" value="1"/>
</dbReference>
<evidence type="ECO:0000256" key="2">
    <source>
        <dbReference type="ARBA" id="ARBA00023015"/>
    </source>
</evidence>
<keyword evidence="3" id="KW-0238">DNA-binding</keyword>
<keyword evidence="2" id="KW-0805">Transcription regulation</keyword>
<dbReference type="AlphaFoldDB" id="A0AAP9YFL9"/>
<evidence type="ECO:0000256" key="4">
    <source>
        <dbReference type="ARBA" id="ARBA00023163"/>
    </source>
</evidence>
<proteinExistence type="inferred from homology"/>
<accession>A0AAP9YFL9</accession>
<dbReference type="Proteomes" id="UP000596192">
    <property type="component" value="Chromosome"/>
</dbReference>
<keyword evidence="4" id="KW-0804">Transcription</keyword>
<organism evidence="5 6">
    <name type="scientific">Azotobacter chroococcum</name>
    <dbReference type="NCBI Taxonomy" id="353"/>
    <lineage>
        <taxon>Bacteria</taxon>
        <taxon>Pseudomonadati</taxon>
        <taxon>Pseudomonadota</taxon>
        <taxon>Gammaproteobacteria</taxon>
        <taxon>Pseudomonadales</taxon>
        <taxon>Pseudomonadaceae</taxon>
        <taxon>Azotobacter</taxon>
    </lineage>
</organism>
<evidence type="ECO:0000256" key="1">
    <source>
        <dbReference type="ARBA" id="ARBA00010234"/>
    </source>
</evidence>
<evidence type="ECO:0000313" key="6">
    <source>
        <dbReference type="Proteomes" id="UP000596192"/>
    </source>
</evidence>
<dbReference type="GO" id="GO:0003677">
    <property type="term" value="F:DNA binding"/>
    <property type="evidence" value="ECO:0007669"/>
    <property type="project" value="UniProtKB-KW"/>
</dbReference>
<protein>
    <recommendedName>
        <fullName evidence="7">Antitermination protein Q</fullName>
    </recommendedName>
</protein>
<name>A0AAP9YFL9_9GAMM</name>
<evidence type="ECO:0000313" key="5">
    <source>
        <dbReference type="EMBL" id="QQE90256.1"/>
    </source>
</evidence>
<evidence type="ECO:0008006" key="7">
    <source>
        <dbReference type="Google" id="ProtNLM"/>
    </source>
</evidence>
<sequence>MARQIDTAYLLQEWGVWLRVQAGMPRYVSPAWVLMREGVAGHGGEQPLISDEMALLVDGLVCRLYEERRGYREAAVALWHYHRYSGMSYRALGRLMGITHVKAQALVERAEAWVDCALCHQVEAA</sequence>
<dbReference type="InterPro" id="IPR010534">
    <property type="entry name" value="Phage_933W_GpQ"/>
</dbReference>